<evidence type="ECO:0000256" key="13">
    <source>
        <dbReference type="ARBA" id="ARBA00023268"/>
    </source>
</evidence>
<evidence type="ECO:0000256" key="7">
    <source>
        <dbReference type="ARBA" id="ARBA00022840"/>
    </source>
</evidence>
<dbReference type="EC" id="5.1.99.6" evidence="19"/>
<evidence type="ECO:0000256" key="8">
    <source>
        <dbReference type="ARBA" id="ARBA00022857"/>
    </source>
</evidence>
<feature type="binding site" evidence="18">
    <location>
        <position position="142"/>
    </location>
    <ligand>
        <name>(6S)-NADPHX</name>
        <dbReference type="ChEBI" id="CHEBI:64076"/>
    </ligand>
</feature>
<comment type="function">
    <text evidence="14 19">Bifunctional enzyme that catalyzes the epimerization of the S- and R-forms of NAD(P)HX and the dehydration of the S-form of NAD(P)HX at the expense of ADP, which is converted to AMP. This allows the repair of both epimers of NAD(P)HX, a damaged form of NAD(P)H that is a result of enzymatic or heat-dependent hydration.</text>
</comment>
<evidence type="ECO:0000256" key="19">
    <source>
        <dbReference type="PIRNR" id="PIRNR017184"/>
    </source>
</evidence>
<dbReference type="OrthoDB" id="9806925at2"/>
<dbReference type="InterPro" id="IPR029056">
    <property type="entry name" value="Ribokinase-like"/>
</dbReference>
<feature type="domain" description="YjeF C-terminal" evidence="20">
    <location>
        <begin position="228"/>
        <end position="494"/>
    </location>
</feature>
<dbReference type="InterPro" id="IPR004443">
    <property type="entry name" value="YjeF_N_dom"/>
</dbReference>
<evidence type="ECO:0000256" key="6">
    <source>
        <dbReference type="ARBA" id="ARBA00022741"/>
    </source>
</evidence>
<feature type="binding site" evidence="18">
    <location>
        <position position="163"/>
    </location>
    <ligand>
        <name>K(+)</name>
        <dbReference type="ChEBI" id="CHEBI:29103"/>
    </ligand>
</feature>
<keyword evidence="9 18" id="KW-0630">Potassium</keyword>
<evidence type="ECO:0000256" key="4">
    <source>
        <dbReference type="ARBA" id="ARBA00009524"/>
    </source>
</evidence>
<dbReference type="PROSITE" id="PS51383">
    <property type="entry name" value="YJEF_C_3"/>
    <property type="match status" value="1"/>
</dbReference>
<name>A0A286A846_9SPHI</name>
<dbReference type="PANTHER" id="PTHR12592">
    <property type="entry name" value="ATP-DEPENDENT (S)-NAD(P)H-HYDRATE DEHYDRATASE FAMILY MEMBER"/>
    <property type="match status" value="1"/>
</dbReference>
<comment type="cofactor">
    <cofactor evidence="18 19">
        <name>K(+)</name>
        <dbReference type="ChEBI" id="CHEBI:29103"/>
    </cofactor>
    <text evidence="18 19">Binds 1 potassium ion per subunit.</text>
</comment>
<comment type="similarity">
    <text evidence="4 19">In the C-terminal section; belongs to the NnrD/CARKD family.</text>
</comment>
<dbReference type="AlphaFoldDB" id="A0A286A846"/>
<keyword evidence="6 17" id="KW-0547">Nucleotide-binding</keyword>
<dbReference type="SUPFAM" id="SSF53613">
    <property type="entry name" value="Ribokinase-like"/>
    <property type="match status" value="1"/>
</dbReference>
<feature type="domain" description="YjeF N-terminal" evidence="21">
    <location>
        <begin position="10"/>
        <end position="218"/>
    </location>
</feature>
<feature type="binding site" evidence="17">
    <location>
        <position position="437"/>
    </location>
    <ligand>
        <name>(6S)-NADPHX</name>
        <dbReference type="ChEBI" id="CHEBI:64076"/>
    </ligand>
</feature>
<dbReference type="PROSITE" id="PS01050">
    <property type="entry name" value="YJEF_C_2"/>
    <property type="match status" value="1"/>
</dbReference>
<comment type="catalytic activity">
    <reaction evidence="15 17 19">
        <text>(6S)-NADHX + ADP = AMP + phosphate + NADH + H(+)</text>
        <dbReference type="Rhea" id="RHEA:32223"/>
        <dbReference type="ChEBI" id="CHEBI:15378"/>
        <dbReference type="ChEBI" id="CHEBI:43474"/>
        <dbReference type="ChEBI" id="CHEBI:57945"/>
        <dbReference type="ChEBI" id="CHEBI:64074"/>
        <dbReference type="ChEBI" id="CHEBI:456215"/>
        <dbReference type="ChEBI" id="CHEBI:456216"/>
        <dbReference type="EC" id="4.2.1.136"/>
    </reaction>
</comment>
<keyword evidence="13" id="KW-0511">Multifunctional enzyme</keyword>
<feature type="binding site" evidence="18">
    <location>
        <position position="127"/>
    </location>
    <ligand>
        <name>K(+)</name>
        <dbReference type="ChEBI" id="CHEBI:29103"/>
    </ligand>
</feature>
<feature type="binding site" evidence="17">
    <location>
        <position position="322"/>
    </location>
    <ligand>
        <name>(6S)-NADPHX</name>
        <dbReference type="ChEBI" id="CHEBI:64076"/>
    </ligand>
</feature>
<dbReference type="NCBIfam" id="TIGR00196">
    <property type="entry name" value="yjeF_cterm"/>
    <property type="match status" value="1"/>
</dbReference>
<feature type="binding site" evidence="18">
    <location>
        <position position="60"/>
    </location>
    <ligand>
        <name>K(+)</name>
        <dbReference type="ChEBI" id="CHEBI:29103"/>
    </ligand>
</feature>
<dbReference type="Pfam" id="PF03853">
    <property type="entry name" value="YjeF_N"/>
    <property type="match status" value="1"/>
</dbReference>
<evidence type="ECO:0000256" key="1">
    <source>
        <dbReference type="ARBA" id="ARBA00000013"/>
    </source>
</evidence>
<evidence type="ECO:0000256" key="10">
    <source>
        <dbReference type="ARBA" id="ARBA00023027"/>
    </source>
</evidence>
<comment type="function">
    <text evidence="18">Catalyzes the epimerization of the S- and R-forms of NAD(P)HX, a damaged form of NAD(P)H that is a result of enzymatic or heat-dependent hydration. This is a prerequisite for the S-specific NAD(P)H-hydrate dehydratase to allow the repair of both epimers of NAD(P)HX.</text>
</comment>
<gene>
    <name evidence="17" type="primary">nnrD</name>
    <name evidence="18" type="synonym">nnrE</name>
    <name evidence="22" type="ORF">SAMN06297358_2822</name>
</gene>
<dbReference type="GO" id="GO:0052855">
    <property type="term" value="F:ADP-dependent NAD(P)H-hydrate dehydratase activity"/>
    <property type="evidence" value="ECO:0007669"/>
    <property type="project" value="UniProtKB-UniRule"/>
</dbReference>
<comment type="subunit">
    <text evidence="17">Homotetramer.</text>
</comment>
<keyword evidence="5 18" id="KW-0479">Metal-binding</keyword>
<evidence type="ECO:0000256" key="15">
    <source>
        <dbReference type="ARBA" id="ARBA00048238"/>
    </source>
</evidence>
<accession>A0A286A846</accession>
<feature type="binding site" evidence="17">
    <location>
        <position position="436"/>
    </location>
    <ligand>
        <name>AMP</name>
        <dbReference type="ChEBI" id="CHEBI:456215"/>
    </ligand>
</feature>
<dbReference type="GO" id="GO:0046496">
    <property type="term" value="P:nicotinamide nucleotide metabolic process"/>
    <property type="evidence" value="ECO:0007669"/>
    <property type="project" value="UniProtKB-UniRule"/>
</dbReference>
<evidence type="ECO:0000313" key="22">
    <source>
        <dbReference type="EMBL" id="SOD18090.1"/>
    </source>
</evidence>
<evidence type="ECO:0000256" key="9">
    <source>
        <dbReference type="ARBA" id="ARBA00022958"/>
    </source>
</evidence>
<keyword evidence="12 17" id="KW-0456">Lyase</keyword>
<organism evidence="22 23">
    <name type="scientific">Pedobacter xixiisoli</name>
    <dbReference type="NCBI Taxonomy" id="1476464"/>
    <lineage>
        <taxon>Bacteria</taxon>
        <taxon>Pseudomonadati</taxon>
        <taxon>Bacteroidota</taxon>
        <taxon>Sphingobacteriia</taxon>
        <taxon>Sphingobacteriales</taxon>
        <taxon>Sphingobacteriaceae</taxon>
        <taxon>Pedobacter</taxon>
    </lineage>
</organism>
<dbReference type="NCBIfam" id="TIGR00197">
    <property type="entry name" value="yjeF_nterm"/>
    <property type="match status" value="1"/>
</dbReference>
<comment type="catalytic activity">
    <reaction evidence="1 18 19">
        <text>(6R)-NADHX = (6S)-NADHX</text>
        <dbReference type="Rhea" id="RHEA:32215"/>
        <dbReference type="ChEBI" id="CHEBI:64074"/>
        <dbReference type="ChEBI" id="CHEBI:64075"/>
        <dbReference type="EC" id="5.1.99.6"/>
    </reaction>
</comment>
<dbReference type="Proteomes" id="UP000219281">
    <property type="component" value="Unassembled WGS sequence"/>
</dbReference>
<keyword evidence="10 17" id="KW-0520">NAD</keyword>
<feature type="binding site" evidence="17">
    <location>
        <position position="372"/>
    </location>
    <ligand>
        <name>(6S)-NADPHX</name>
        <dbReference type="ChEBI" id="CHEBI:64076"/>
    </ligand>
</feature>
<evidence type="ECO:0000256" key="3">
    <source>
        <dbReference type="ARBA" id="ARBA00006001"/>
    </source>
</evidence>
<evidence type="ECO:0000313" key="23">
    <source>
        <dbReference type="Proteomes" id="UP000219281"/>
    </source>
</evidence>
<dbReference type="Gene3D" id="3.40.50.10260">
    <property type="entry name" value="YjeF N-terminal domain"/>
    <property type="match status" value="1"/>
</dbReference>
<evidence type="ECO:0000256" key="12">
    <source>
        <dbReference type="ARBA" id="ARBA00023239"/>
    </source>
</evidence>
<dbReference type="PIRSF" id="PIRSF017184">
    <property type="entry name" value="Nnr"/>
    <property type="match status" value="1"/>
</dbReference>
<dbReference type="EMBL" id="OCMT01000003">
    <property type="protein sequence ID" value="SOD18090.1"/>
    <property type="molecule type" value="Genomic_DNA"/>
</dbReference>
<feature type="binding site" evidence="18">
    <location>
        <begin position="131"/>
        <end position="137"/>
    </location>
    <ligand>
        <name>(6S)-NADPHX</name>
        <dbReference type="ChEBI" id="CHEBI:64076"/>
    </ligand>
</feature>
<feature type="binding site" evidence="18">
    <location>
        <begin position="59"/>
        <end position="63"/>
    </location>
    <ligand>
        <name>(6S)-NADPHX</name>
        <dbReference type="ChEBI" id="CHEBI:64076"/>
    </ligand>
</feature>
<protein>
    <recommendedName>
        <fullName evidence="19">Bifunctional NAD(P)H-hydrate repair enzyme</fullName>
    </recommendedName>
    <alternativeName>
        <fullName evidence="19">Nicotinamide nucleotide repair protein</fullName>
    </alternativeName>
    <domain>
        <recommendedName>
            <fullName evidence="19">ADP-dependent (S)-NAD(P)H-hydrate dehydratase</fullName>
            <ecNumber evidence="19">4.2.1.136</ecNumber>
        </recommendedName>
        <alternativeName>
            <fullName evidence="19">ADP-dependent NAD(P)HX dehydratase</fullName>
        </alternativeName>
    </domain>
    <domain>
        <recommendedName>
            <fullName evidence="19">NAD(P)H-hydrate epimerase</fullName>
            <ecNumber evidence="19">5.1.99.6</ecNumber>
        </recommendedName>
    </domain>
</protein>
<evidence type="ECO:0000256" key="18">
    <source>
        <dbReference type="HAMAP-Rule" id="MF_01966"/>
    </source>
</evidence>
<dbReference type="Gene3D" id="3.40.1190.20">
    <property type="match status" value="1"/>
</dbReference>
<evidence type="ECO:0000256" key="2">
    <source>
        <dbReference type="ARBA" id="ARBA00000909"/>
    </source>
</evidence>
<dbReference type="GO" id="GO:0052856">
    <property type="term" value="F:NAD(P)HX epimerase activity"/>
    <property type="evidence" value="ECO:0007669"/>
    <property type="project" value="UniProtKB-UniRule"/>
</dbReference>
<evidence type="ECO:0000256" key="5">
    <source>
        <dbReference type="ARBA" id="ARBA00022723"/>
    </source>
</evidence>
<dbReference type="PROSITE" id="PS51385">
    <property type="entry name" value="YJEF_N"/>
    <property type="match status" value="1"/>
</dbReference>
<feature type="binding site" evidence="18">
    <location>
        <position position="160"/>
    </location>
    <ligand>
        <name>(6S)-NADPHX</name>
        <dbReference type="ChEBI" id="CHEBI:64076"/>
    </ligand>
</feature>
<evidence type="ECO:0000256" key="17">
    <source>
        <dbReference type="HAMAP-Rule" id="MF_01965"/>
    </source>
</evidence>
<evidence type="ECO:0000256" key="16">
    <source>
        <dbReference type="ARBA" id="ARBA00049209"/>
    </source>
</evidence>
<comment type="similarity">
    <text evidence="3 19">In the N-terminal section; belongs to the NnrE/AIBP family.</text>
</comment>
<keyword evidence="7 17" id="KW-0067">ATP-binding</keyword>
<dbReference type="InterPro" id="IPR017953">
    <property type="entry name" value="Carbohydrate_kinase_pred_CS"/>
</dbReference>
<comment type="function">
    <text evidence="17">Catalyzes the dehydration of the S-form of NAD(P)HX at the expense of ADP, which is converted to AMP. Together with NAD(P)HX epimerase, which catalyzes the epimerization of the S- and R-forms, the enzyme allows the repair of both epimers of NAD(P)HX, a damaged form of NAD(P)H that is a result of enzymatic or heat-dependent hydration.</text>
</comment>
<evidence type="ECO:0000259" key="21">
    <source>
        <dbReference type="PROSITE" id="PS51385"/>
    </source>
</evidence>
<dbReference type="EC" id="4.2.1.136" evidence="19"/>
<dbReference type="InterPro" id="IPR036652">
    <property type="entry name" value="YjeF_N_dom_sf"/>
</dbReference>
<dbReference type="PANTHER" id="PTHR12592:SF0">
    <property type="entry name" value="ATP-DEPENDENT (S)-NAD(P)H-HYDRATE DEHYDRATASE"/>
    <property type="match status" value="1"/>
</dbReference>
<keyword evidence="8 17" id="KW-0521">NADP</keyword>
<dbReference type="HAMAP" id="MF_01965">
    <property type="entry name" value="NADHX_dehydratase"/>
    <property type="match status" value="1"/>
</dbReference>
<reference evidence="23" key="1">
    <citation type="submission" date="2017-09" db="EMBL/GenBank/DDBJ databases">
        <authorList>
            <person name="Varghese N."/>
            <person name="Submissions S."/>
        </authorList>
    </citation>
    <scope>NUCLEOTIDE SEQUENCE [LARGE SCALE GENOMIC DNA]</scope>
    <source>
        <strain evidence="23">CGMCC 1.12803</strain>
    </source>
</reference>
<feature type="binding site" evidence="17">
    <location>
        <position position="263"/>
    </location>
    <ligand>
        <name>(6S)-NADPHX</name>
        <dbReference type="ChEBI" id="CHEBI:64076"/>
    </ligand>
</feature>
<dbReference type="InterPro" id="IPR030677">
    <property type="entry name" value="Nnr"/>
</dbReference>
<dbReference type="InterPro" id="IPR000631">
    <property type="entry name" value="CARKD"/>
</dbReference>
<sequence length="499" mass="54736">MQNLLVSSQIKDVDTYTIQHEPIVSIELMERAALAFVNAFINRFGDEEATIWVCCGQGNNGGDGLAIARLLRKNGYTKVKVFLANYAQKTSPDYLRNLERLKQEKSEIPILEDLQALKLRQNDIVIDAILGSGLNKPLSGKYEKLAVLINTSKSKVVAVDVPTGFKSEGELDAIYNGVKADFVISFQVPKINFFFPESIKAIREFEVVSIGLDEPYIESLPSQWKLVTEQFINKTIKPRARFSHKGTYGHALIVAGDTETMGAALLSVNACLQAGVGLVSACIPQSGLTALNVSLPEAMYFNRENLSNTDLQKYQAIAIGSGLGIGETQEQLLEQLLSKNKPLLIDADALNILSENKELLKEIPAQSVLTPHMKEFDRLFGHHDNWWNRVEMAKKKAIELELIIVLKNQYTFICLPTGDICVNPTGNPAMAQGGMGDVLTGIITSFLAQGYNSSQAVILGVYLHGKAGDILAENREIVTASALAKSLPKVLKNINSEKS</sequence>
<dbReference type="CDD" id="cd01171">
    <property type="entry name" value="YXKO-related"/>
    <property type="match status" value="1"/>
</dbReference>
<proteinExistence type="inferred from homology"/>
<dbReference type="Pfam" id="PF01256">
    <property type="entry name" value="Carb_kinase"/>
    <property type="match status" value="1"/>
</dbReference>
<dbReference type="GO" id="GO:0046872">
    <property type="term" value="F:metal ion binding"/>
    <property type="evidence" value="ECO:0007669"/>
    <property type="project" value="UniProtKB-UniRule"/>
</dbReference>
<keyword evidence="11 18" id="KW-0413">Isomerase</keyword>
<dbReference type="RefSeq" id="WP_097132652.1">
    <property type="nucleotide sequence ID" value="NZ_OCMT01000003.1"/>
</dbReference>
<dbReference type="HAMAP" id="MF_01966">
    <property type="entry name" value="NADHX_epimerase"/>
    <property type="match status" value="1"/>
</dbReference>
<comment type="catalytic activity">
    <reaction evidence="2 18 19">
        <text>(6R)-NADPHX = (6S)-NADPHX</text>
        <dbReference type="Rhea" id="RHEA:32227"/>
        <dbReference type="ChEBI" id="CHEBI:64076"/>
        <dbReference type="ChEBI" id="CHEBI:64077"/>
        <dbReference type="EC" id="5.1.99.6"/>
    </reaction>
</comment>
<dbReference type="SUPFAM" id="SSF64153">
    <property type="entry name" value="YjeF N-terminal domain-like"/>
    <property type="match status" value="1"/>
</dbReference>
<keyword evidence="23" id="KW-1185">Reference proteome</keyword>
<evidence type="ECO:0000259" key="20">
    <source>
        <dbReference type="PROSITE" id="PS51383"/>
    </source>
</evidence>
<comment type="cofactor">
    <cofactor evidence="17">
        <name>Mg(2+)</name>
        <dbReference type="ChEBI" id="CHEBI:18420"/>
    </cofactor>
</comment>
<comment type="similarity">
    <text evidence="17">Belongs to the NnrD/CARKD family.</text>
</comment>
<comment type="catalytic activity">
    <reaction evidence="16 17 19">
        <text>(6S)-NADPHX + ADP = AMP + phosphate + NADPH + H(+)</text>
        <dbReference type="Rhea" id="RHEA:32235"/>
        <dbReference type="ChEBI" id="CHEBI:15378"/>
        <dbReference type="ChEBI" id="CHEBI:43474"/>
        <dbReference type="ChEBI" id="CHEBI:57783"/>
        <dbReference type="ChEBI" id="CHEBI:64076"/>
        <dbReference type="ChEBI" id="CHEBI:456215"/>
        <dbReference type="ChEBI" id="CHEBI:456216"/>
        <dbReference type="EC" id="4.2.1.136"/>
    </reaction>
</comment>
<evidence type="ECO:0000256" key="14">
    <source>
        <dbReference type="ARBA" id="ARBA00025153"/>
    </source>
</evidence>
<dbReference type="GO" id="GO:0005524">
    <property type="term" value="F:ATP binding"/>
    <property type="evidence" value="ECO:0007669"/>
    <property type="project" value="UniProtKB-UniRule"/>
</dbReference>
<dbReference type="GO" id="GO:0110051">
    <property type="term" value="P:metabolite repair"/>
    <property type="evidence" value="ECO:0007669"/>
    <property type="project" value="TreeGrafter"/>
</dbReference>
<comment type="similarity">
    <text evidence="18">Belongs to the NnrE/AIBP family.</text>
</comment>
<evidence type="ECO:0000256" key="11">
    <source>
        <dbReference type="ARBA" id="ARBA00023235"/>
    </source>
</evidence>
<feature type="binding site" evidence="17">
    <location>
        <begin position="407"/>
        <end position="411"/>
    </location>
    <ligand>
        <name>AMP</name>
        <dbReference type="ChEBI" id="CHEBI:456215"/>
    </ligand>
</feature>